<keyword evidence="3" id="KW-1185">Reference proteome</keyword>
<dbReference type="PANTHER" id="PTHR47022:SF1">
    <property type="entry name" value="BTB AND MATH DOMAIN-CONTAINING PROTEIN 36-RELATED"/>
    <property type="match status" value="1"/>
</dbReference>
<proteinExistence type="predicted"/>
<dbReference type="EMBL" id="BTSX01000005">
    <property type="protein sequence ID" value="GMT01343.1"/>
    <property type="molecule type" value="Genomic_DNA"/>
</dbReference>
<organism evidence="2 3">
    <name type="scientific">Pristionchus entomophagus</name>
    <dbReference type="NCBI Taxonomy" id="358040"/>
    <lineage>
        <taxon>Eukaryota</taxon>
        <taxon>Metazoa</taxon>
        <taxon>Ecdysozoa</taxon>
        <taxon>Nematoda</taxon>
        <taxon>Chromadorea</taxon>
        <taxon>Rhabditida</taxon>
        <taxon>Rhabditina</taxon>
        <taxon>Diplogasteromorpha</taxon>
        <taxon>Diplogasteroidea</taxon>
        <taxon>Neodiplogasteridae</taxon>
        <taxon>Pristionchus</taxon>
    </lineage>
</organism>
<evidence type="ECO:0000313" key="3">
    <source>
        <dbReference type="Proteomes" id="UP001432027"/>
    </source>
</evidence>
<dbReference type="PANTHER" id="PTHR47022">
    <property type="entry name" value="BTB AND MATH DOMAIN-CONTAINING PROTEIN 36-RELATED"/>
    <property type="match status" value="1"/>
</dbReference>
<dbReference type="Pfam" id="PF00917">
    <property type="entry name" value="MATH"/>
    <property type="match status" value="1"/>
</dbReference>
<feature type="domain" description="BTB" evidence="1">
    <location>
        <begin position="163"/>
        <end position="223"/>
    </location>
</feature>
<dbReference type="InterPro" id="IPR000210">
    <property type="entry name" value="BTB/POZ_dom"/>
</dbReference>
<reference evidence="2" key="1">
    <citation type="submission" date="2023-10" db="EMBL/GenBank/DDBJ databases">
        <title>Genome assembly of Pristionchus species.</title>
        <authorList>
            <person name="Yoshida K."/>
            <person name="Sommer R.J."/>
        </authorList>
    </citation>
    <scope>NUCLEOTIDE SEQUENCE</scope>
    <source>
        <strain evidence="2">RS0144</strain>
    </source>
</reference>
<sequence>QNRLFPCVMSSGGENDHKEAVDPDVIRMKVENMKNSANVKLKVKNIKGFPWQLQAFYTHHGHMNVLITCKNSDEYEMWKCEAKWQVKLVNQIDYSLSVCQIKECVFDSWDDSSMLIFLNVIKNENIVTDGSVEVEAKIIDRKENGERFRKRPQIDFFSKSNFSDVIFVVEGKKLHASKQILANASSYFKTLFFGDFKDSQVNEIELEDVTVEDFLVALKLVYDTGKIDDSNVEFLLKMADRFDIPTRRFKVVSDARHSLHGSL</sequence>
<dbReference type="SUPFAM" id="SSF54695">
    <property type="entry name" value="POZ domain"/>
    <property type="match status" value="1"/>
</dbReference>
<evidence type="ECO:0000259" key="1">
    <source>
        <dbReference type="PROSITE" id="PS50097"/>
    </source>
</evidence>
<dbReference type="Pfam" id="PF00651">
    <property type="entry name" value="BTB"/>
    <property type="match status" value="1"/>
</dbReference>
<dbReference type="InterPro" id="IPR002083">
    <property type="entry name" value="MATH/TRAF_dom"/>
</dbReference>
<feature type="non-terminal residue" evidence="2">
    <location>
        <position position="1"/>
    </location>
</feature>
<name>A0AAV5U4N8_9BILA</name>
<dbReference type="SUPFAM" id="SSF49599">
    <property type="entry name" value="TRAF domain-like"/>
    <property type="match status" value="1"/>
</dbReference>
<dbReference type="AlphaFoldDB" id="A0AAV5U4N8"/>
<dbReference type="CDD" id="cd00121">
    <property type="entry name" value="MATH"/>
    <property type="match status" value="1"/>
</dbReference>
<accession>A0AAV5U4N8</accession>
<dbReference type="SMART" id="SM00225">
    <property type="entry name" value="BTB"/>
    <property type="match status" value="1"/>
</dbReference>
<dbReference type="PROSITE" id="PS50097">
    <property type="entry name" value="BTB"/>
    <property type="match status" value="1"/>
</dbReference>
<evidence type="ECO:0000313" key="2">
    <source>
        <dbReference type="EMBL" id="GMT01343.1"/>
    </source>
</evidence>
<gene>
    <name evidence="2" type="ORF">PENTCL1PPCAC_23517</name>
</gene>
<dbReference type="InterPro" id="IPR008974">
    <property type="entry name" value="TRAF-like"/>
</dbReference>
<protein>
    <recommendedName>
        <fullName evidence="1">BTB domain-containing protein</fullName>
    </recommendedName>
</protein>
<comment type="caution">
    <text evidence="2">The sequence shown here is derived from an EMBL/GenBank/DDBJ whole genome shotgun (WGS) entry which is preliminary data.</text>
</comment>
<dbReference type="InterPro" id="IPR011333">
    <property type="entry name" value="SKP1/BTB/POZ_sf"/>
</dbReference>
<dbReference type="Proteomes" id="UP001432027">
    <property type="component" value="Unassembled WGS sequence"/>
</dbReference>
<dbReference type="Gene3D" id="2.60.210.10">
    <property type="entry name" value="Apoptosis, Tumor Necrosis Factor Receptor Associated Protein 2, Chain A"/>
    <property type="match status" value="1"/>
</dbReference>
<dbReference type="Gene3D" id="3.30.710.10">
    <property type="entry name" value="Potassium Channel Kv1.1, Chain A"/>
    <property type="match status" value="1"/>
</dbReference>